<dbReference type="AlphaFoldDB" id="A0A1M4WGH0"/>
<proteinExistence type="predicted"/>
<dbReference type="EMBL" id="FQVI01000006">
    <property type="protein sequence ID" value="SHE80277.1"/>
    <property type="molecule type" value="Genomic_DNA"/>
</dbReference>
<evidence type="ECO:0000313" key="1">
    <source>
        <dbReference type="EMBL" id="SHE80277.1"/>
    </source>
</evidence>
<dbReference type="RefSeq" id="WP_072850660.1">
    <property type="nucleotide sequence ID" value="NZ_FQVI01000006.1"/>
</dbReference>
<dbReference type="Pfam" id="PF20092">
    <property type="entry name" value="DUF6483"/>
    <property type="match status" value="1"/>
</dbReference>
<protein>
    <submittedName>
        <fullName evidence="1">Uncharacterized protein</fullName>
    </submittedName>
</protein>
<name>A0A1M4WGH0_9CLOT</name>
<organism evidence="1 2">
    <name type="scientific">Lactonifactor longoviformis DSM 17459</name>
    <dbReference type="NCBI Taxonomy" id="1122155"/>
    <lineage>
        <taxon>Bacteria</taxon>
        <taxon>Bacillati</taxon>
        <taxon>Bacillota</taxon>
        <taxon>Clostridia</taxon>
        <taxon>Eubacteriales</taxon>
        <taxon>Clostridiaceae</taxon>
        <taxon>Lactonifactor</taxon>
    </lineage>
</organism>
<sequence>MFENDYVMRMIHDLARALAKVLFHKDSVMYELPEEAEFTAADDLYCRIQALLSQGKINEAENLLLDEMDFSDKRYQEVALDFYMKLNQLTDDYLEAHNYTREEIRQGLKDLADTAGVPIF</sequence>
<dbReference type="OrthoDB" id="1650869at2"/>
<reference evidence="1 2" key="1">
    <citation type="submission" date="2016-11" db="EMBL/GenBank/DDBJ databases">
        <authorList>
            <person name="Jaros S."/>
            <person name="Januszkiewicz K."/>
            <person name="Wedrychowicz H."/>
        </authorList>
    </citation>
    <scope>NUCLEOTIDE SEQUENCE [LARGE SCALE GENOMIC DNA]</scope>
    <source>
        <strain evidence="1 2">DSM 17459</strain>
    </source>
</reference>
<dbReference type="STRING" id="1122155.SAMN02745158_01604"/>
<keyword evidence="2" id="KW-1185">Reference proteome</keyword>
<gene>
    <name evidence="1" type="ORF">SAMN02745158_01604</name>
</gene>
<dbReference type="Proteomes" id="UP000184245">
    <property type="component" value="Unassembled WGS sequence"/>
</dbReference>
<accession>A0A1M4WGH0</accession>
<evidence type="ECO:0000313" key="2">
    <source>
        <dbReference type="Proteomes" id="UP000184245"/>
    </source>
</evidence>
<dbReference type="InterPro" id="IPR045507">
    <property type="entry name" value="DUF6483"/>
</dbReference>